<evidence type="ECO:0000256" key="2">
    <source>
        <dbReference type="ARBA" id="ARBA00005227"/>
    </source>
</evidence>
<keyword evidence="4 7" id="KW-0732">Signal</keyword>
<keyword evidence="5 7" id="KW-1133">Transmembrane helix</keyword>
<dbReference type="Pfam" id="PF02990">
    <property type="entry name" value="EMP70"/>
    <property type="match status" value="1"/>
</dbReference>
<evidence type="ECO:0000313" key="10">
    <source>
        <dbReference type="Proteomes" id="UP000011087"/>
    </source>
</evidence>
<comment type="similarity">
    <text evidence="2 7">Belongs to the nonaspanin (TM9SF) (TC 9.A.2) family.</text>
</comment>
<dbReference type="PaxDb" id="55529-EKX35094"/>
<reference evidence="8 10" key="1">
    <citation type="journal article" date="2012" name="Nature">
        <title>Algal genomes reveal evolutionary mosaicism and the fate of nucleomorphs.</title>
        <authorList>
            <consortium name="DOE Joint Genome Institute"/>
            <person name="Curtis B.A."/>
            <person name="Tanifuji G."/>
            <person name="Burki F."/>
            <person name="Gruber A."/>
            <person name="Irimia M."/>
            <person name="Maruyama S."/>
            <person name="Arias M.C."/>
            <person name="Ball S.G."/>
            <person name="Gile G.H."/>
            <person name="Hirakawa Y."/>
            <person name="Hopkins J.F."/>
            <person name="Kuo A."/>
            <person name="Rensing S.A."/>
            <person name="Schmutz J."/>
            <person name="Symeonidi A."/>
            <person name="Elias M."/>
            <person name="Eveleigh R.J."/>
            <person name="Herman E.K."/>
            <person name="Klute M.J."/>
            <person name="Nakayama T."/>
            <person name="Obornik M."/>
            <person name="Reyes-Prieto A."/>
            <person name="Armbrust E.V."/>
            <person name="Aves S.J."/>
            <person name="Beiko R.G."/>
            <person name="Coutinho P."/>
            <person name="Dacks J.B."/>
            <person name="Durnford D.G."/>
            <person name="Fast N.M."/>
            <person name="Green B.R."/>
            <person name="Grisdale C.J."/>
            <person name="Hempel F."/>
            <person name="Henrissat B."/>
            <person name="Hoppner M.P."/>
            <person name="Ishida K."/>
            <person name="Kim E."/>
            <person name="Koreny L."/>
            <person name="Kroth P.G."/>
            <person name="Liu Y."/>
            <person name="Malik S.B."/>
            <person name="Maier U.G."/>
            <person name="McRose D."/>
            <person name="Mock T."/>
            <person name="Neilson J.A."/>
            <person name="Onodera N.T."/>
            <person name="Poole A.M."/>
            <person name="Pritham E.J."/>
            <person name="Richards T.A."/>
            <person name="Rocap G."/>
            <person name="Roy S.W."/>
            <person name="Sarai C."/>
            <person name="Schaack S."/>
            <person name="Shirato S."/>
            <person name="Slamovits C.H."/>
            <person name="Spencer D.F."/>
            <person name="Suzuki S."/>
            <person name="Worden A.Z."/>
            <person name="Zauner S."/>
            <person name="Barry K."/>
            <person name="Bell C."/>
            <person name="Bharti A.K."/>
            <person name="Crow J.A."/>
            <person name="Grimwood J."/>
            <person name="Kramer R."/>
            <person name="Lindquist E."/>
            <person name="Lucas S."/>
            <person name="Salamov A."/>
            <person name="McFadden G.I."/>
            <person name="Lane C.E."/>
            <person name="Keeling P.J."/>
            <person name="Gray M.W."/>
            <person name="Grigoriev I.V."/>
            <person name="Archibald J.M."/>
        </authorList>
    </citation>
    <scope>NUCLEOTIDE SEQUENCE</scope>
    <source>
        <strain evidence="8 10">CCMP2712</strain>
    </source>
</reference>
<dbReference type="PANTHER" id="PTHR10766:SF177">
    <property type="entry name" value="TRANSMEMBRANE 9 SUPERFAMILY MEMBER 1"/>
    <property type="match status" value="1"/>
</dbReference>
<dbReference type="OrthoDB" id="1666796at2759"/>
<feature type="transmembrane region" description="Helical" evidence="7">
    <location>
        <begin position="445"/>
        <end position="464"/>
    </location>
</feature>
<gene>
    <name evidence="8" type="ORF">GUITHDRAFT_166088</name>
</gene>
<dbReference type="InterPro" id="IPR004240">
    <property type="entry name" value="EMP70"/>
</dbReference>
<evidence type="ECO:0000313" key="9">
    <source>
        <dbReference type="EnsemblProtists" id="EKX35094"/>
    </source>
</evidence>
<evidence type="ECO:0000256" key="1">
    <source>
        <dbReference type="ARBA" id="ARBA00004141"/>
    </source>
</evidence>
<dbReference type="EnsemblProtists" id="EKX35094">
    <property type="protein sequence ID" value="EKX35094"/>
    <property type="gene ID" value="GUITHDRAFT_166088"/>
</dbReference>
<evidence type="ECO:0000256" key="4">
    <source>
        <dbReference type="ARBA" id="ARBA00022729"/>
    </source>
</evidence>
<dbReference type="KEGG" id="gtt:GUITHDRAFT_166088"/>
<name>L1IGP1_GUITC</name>
<feature type="signal peptide" evidence="7">
    <location>
        <begin position="1"/>
        <end position="20"/>
    </location>
</feature>
<dbReference type="eggNOG" id="KOG1277">
    <property type="taxonomic scope" value="Eukaryota"/>
</dbReference>
<feature type="transmembrane region" description="Helical" evidence="7">
    <location>
        <begin position="547"/>
        <end position="574"/>
    </location>
</feature>
<dbReference type="AlphaFoldDB" id="L1IGP1"/>
<reference evidence="9" key="3">
    <citation type="submission" date="2016-03" db="UniProtKB">
        <authorList>
            <consortium name="EnsemblProtists"/>
        </authorList>
    </citation>
    <scope>IDENTIFICATION</scope>
</reference>
<feature type="transmembrane region" description="Helical" evidence="7">
    <location>
        <begin position="385"/>
        <end position="407"/>
    </location>
</feature>
<keyword evidence="10" id="KW-1185">Reference proteome</keyword>
<evidence type="ECO:0000256" key="5">
    <source>
        <dbReference type="ARBA" id="ARBA00022989"/>
    </source>
</evidence>
<feature type="transmembrane region" description="Helical" evidence="7">
    <location>
        <begin position="220"/>
        <end position="245"/>
    </location>
</feature>
<protein>
    <recommendedName>
        <fullName evidence="7">Transmembrane 9 superfamily member</fullName>
    </recommendedName>
</protein>
<dbReference type="GO" id="GO:0016020">
    <property type="term" value="C:membrane"/>
    <property type="evidence" value="ECO:0007669"/>
    <property type="project" value="UniProtKB-SubCell"/>
</dbReference>
<feature type="transmembrane region" description="Helical" evidence="7">
    <location>
        <begin position="284"/>
        <end position="311"/>
    </location>
</feature>
<evidence type="ECO:0000256" key="7">
    <source>
        <dbReference type="RuleBase" id="RU363079"/>
    </source>
</evidence>
<feature type="transmembrane region" description="Helical" evidence="7">
    <location>
        <begin position="350"/>
        <end position="379"/>
    </location>
</feature>
<sequence>MAAAALRWTAIMAALAVVFGSKYRRGDNVPLYANKVGPYGNPSEQYEYYTLPFCAPKEEERKPHHLGEILVGDRMMKTLFALPFLIPFESRTLCSYTLKPKEIEMFQRAIDEDYYFEFIYDDIPLWGFIGDKSSELVNGENVTMYSLFTNYIFTIAHNGEEILEITWEHDPEQNLDITDSTNPIDVHFMYSARWVKSVHKTRDHVLEHKESPHQHLEIRWFSIFNSIVTVLLLTGFLATILMRVLKNDFARYAHMEEETGMDQDESGWKLVNGDVFRFPQHKELFAAVLGNGAQLLCMCLGVLFLACLGPYTRYNRGALLVAALLIFALTSGINGYVAGNLYTKIEGSNWVWALVTSYLLFLGPFFIMATFLNFVAVAYNSSAALPFGTVVIILLILTLVSFPLNIVGGISGRNFAGPFEAPCRTNKLPREIPPLHWHRQAPYQMVMAGFLPFSAIYIELYYVFASVWGRQLYSLYGILLLVFLILIIVTSFITIALTYFQLAVEDYRWWWRSIFSGGSTGFFIFAYCFYYFRFKAHMTGFMQTSFFFGYMSMVCYGAFLMLGTVGFFSALAFVRYIYRCIKCD</sequence>
<proteinExistence type="inferred from homology"/>
<organism evidence="8">
    <name type="scientific">Guillardia theta (strain CCMP2712)</name>
    <name type="common">Cryptophyte</name>
    <dbReference type="NCBI Taxonomy" id="905079"/>
    <lineage>
        <taxon>Eukaryota</taxon>
        <taxon>Cryptophyceae</taxon>
        <taxon>Pyrenomonadales</taxon>
        <taxon>Geminigeraceae</taxon>
        <taxon>Guillardia</taxon>
    </lineage>
</organism>
<feature type="transmembrane region" description="Helical" evidence="7">
    <location>
        <begin position="476"/>
        <end position="497"/>
    </location>
</feature>
<dbReference type="OMA" id="LEVHWLS"/>
<dbReference type="EMBL" id="JH993097">
    <property type="protein sequence ID" value="EKX35094.1"/>
    <property type="molecule type" value="Genomic_DNA"/>
</dbReference>
<dbReference type="Proteomes" id="UP000011087">
    <property type="component" value="Unassembled WGS sequence"/>
</dbReference>
<feature type="chain" id="PRO_5008451361" description="Transmembrane 9 superfamily member" evidence="7">
    <location>
        <begin position="21"/>
        <end position="584"/>
    </location>
</feature>
<dbReference type="GeneID" id="17291826"/>
<dbReference type="HOGENOM" id="CLU_010714_0_2_1"/>
<dbReference type="GO" id="GO:0072657">
    <property type="term" value="P:protein localization to membrane"/>
    <property type="evidence" value="ECO:0007669"/>
    <property type="project" value="TreeGrafter"/>
</dbReference>
<feature type="transmembrane region" description="Helical" evidence="7">
    <location>
        <begin position="509"/>
        <end position="532"/>
    </location>
</feature>
<reference evidence="10" key="2">
    <citation type="submission" date="2012-11" db="EMBL/GenBank/DDBJ databases">
        <authorList>
            <person name="Kuo A."/>
            <person name="Curtis B.A."/>
            <person name="Tanifuji G."/>
            <person name="Burki F."/>
            <person name="Gruber A."/>
            <person name="Irimia M."/>
            <person name="Maruyama S."/>
            <person name="Arias M.C."/>
            <person name="Ball S.G."/>
            <person name="Gile G.H."/>
            <person name="Hirakawa Y."/>
            <person name="Hopkins J.F."/>
            <person name="Rensing S.A."/>
            <person name="Schmutz J."/>
            <person name="Symeonidi A."/>
            <person name="Elias M."/>
            <person name="Eveleigh R.J."/>
            <person name="Herman E.K."/>
            <person name="Klute M.J."/>
            <person name="Nakayama T."/>
            <person name="Obornik M."/>
            <person name="Reyes-Prieto A."/>
            <person name="Armbrust E.V."/>
            <person name="Aves S.J."/>
            <person name="Beiko R.G."/>
            <person name="Coutinho P."/>
            <person name="Dacks J.B."/>
            <person name="Durnford D.G."/>
            <person name="Fast N.M."/>
            <person name="Green B.R."/>
            <person name="Grisdale C."/>
            <person name="Hempe F."/>
            <person name="Henrissat B."/>
            <person name="Hoppner M.P."/>
            <person name="Ishida K.-I."/>
            <person name="Kim E."/>
            <person name="Koreny L."/>
            <person name="Kroth P.G."/>
            <person name="Liu Y."/>
            <person name="Malik S.-B."/>
            <person name="Maier U.G."/>
            <person name="McRose D."/>
            <person name="Mock T."/>
            <person name="Neilson J.A."/>
            <person name="Onodera N.T."/>
            <person name="Poole A.M."/>
            <person name="Pritham E.J."/>
            <person name="Richards T.A."/>
            <person name="Rocap G."/>
            <person name="Roy S.W."/>
            <person name="Sarai C."/>
            <person name="Schaack S."/>
            <person name="Shirato S."/>
            <person name="Slamovits C.H."/>
            <person name="Spencer D.F."/>
            <person name="Suzuki S."/>
            <person name="Worden A.Z."/>
            <person name="Zauner S."/>
            <person name="Barry K."/>
            <person name="Bell C."/>
            <person name="Bharti A.K."/>
            <person name="Crow J.A."/>
            <person name="Grimwood J."/>
            <person name="Kramer R."/>
            <person name="Lindquist E."/>
            <person name="Lucas S."/>
            <person name="Salamov A."/>
            <person name="McFadden G.I."/>
            <person name="Lane C.E."/>
            <person name="Keeling P.J."/>
            <person name="Gray M.W."/>
            <person name="Grigoriev I.V."/>
            <person name="Archibald J.M."/>
        </authorList>
    </citation>
    <scope>NUCLEOTIDE SEQUENCE</scope>
    <source>
        <strain evidence="10">CCMP2712</strain>
    </source>
</reference>
<evidence type="ECO:0000256" key="6">
    <source>
        <dbReference type="ARBA" id="ARBA00023136"/>
    </source>
</evidence>
<comment type="subcellular location">
    <subcellularLocation>
        <location evidence="1">Membrane</location>
        <topology evidence="1">Multi-pass membrane protein</topology>
    </subcellularLocation>
</comment>
<dbReference type="PANTHER" id="PTHR10766">
    <property type="entry name" value="TRANSMEMBRANE 9 SUPERFAMILY PROTEIN"/>
    <property type="match status" value="1"/>
</dbReference>
<keyword evidence="6 7" id="KW-0472">Membrane</keyword>
<evidence type="ECO:0000313" key="8">
    <source>
        <dbReference type="EMBL" id="EKX35094.1"/>
    </source>
</evidence>
<keyword evidence="3 7" id="KW-0812">Transmembrane</keyword>
<dbReference type="RefSeq" id="XP_005822074.1">
    <property type="nucleotide sequence ID" value="XM_005822017.1"/>
</dbReference>
<accession>L1IGP1</accession>
<evidence type="ECO:0000256" key="3">
    <source>
        <dbReference type="ARBA" id="ARBA00022692"/>
    </source>
</evidence>
<feature type="transmembrane region" description="Helical" evidence="7">
    <location>
        <begin position="317"/>
        <end position="338"/>
    </location>
</feature>